<dbReference type="Pfam" id="PF01037">
    <property type="entry name" value="AsnC_trans_reg"/>
    <property type="match status" value="1"/>
</dbReference>
<comment type="pathway">
    <text evidence="4">Amino-acid biosynthesis.</text>
</comment>
<keyword evidence="1" id="KW-0805">Transcription regulation</keyword>
<dbReference type="EMBL" id="RCOR01000025">
    <property type="protein sequence ID" value="RSN68744.1"/>
    <property type="molecule type" value="Genomic_DNA"/>
</dbReference>
<dbReference type="PROSITE" id="PS50956">
    <property type="entry name" value="HTH_ASNC_2"/>
    <property type="match status" value="1"/>
</dbReference>
<dbReference type="InterPro" id="IPR001034">
    <property type="entry name" value="DeoR_HTH"/>
</dbReference>
<dbReference type="Proteomes" id="UP000278149">
    <property type="component" value="Unassembled WGS sequence"/>
</dbReference>
<dbReference type="PANTHER" id="PTHR30154">
    <property type="entry name" value="LEUCINE-RESPONSIVE REGULATORY PROTEIN"/>
    <property type="match status" value="1"/>
</dbReference>
<evidence type="ECO:0000259" key="5">
    <source>
        <dbReference type="PROSITE" id="PS50956"/>
    </source>
</evidence>
<protein>
    <submittedName>
        <fullName evidence="7">Lrp/AsnC family transcriptional regulator</fullName>
    </submittedName>
</protein>
<keyword evidence="2" id="KW-0238">DNA-binding</keyword>
<dbReference type="RefSeq" id="WP_125741808.1">
    <property type="nucleotide sequence ID" value="NZ_RCOR01000025.1"/>
</dbReference>
<dbReference type="SMART" id="SM00344">
    <property type="entry name" value="HTH_ASNC"/>
    <property type="match status" value="1"/>
</dbReference>
<accession>A0A3R9WY98</accession>
<feature type="domain" description="HTH asnC-type" evidence="5">
    <location>
        <begin position="9"/>
        <end position="70"/>
    </location>
</feature>
<keyword evidence="3" id="KW-0804">Transcription</keyword>
<dbReference type="PROSITE" id="PS51000">
    <property type="entry name" value="HTH_DEOR_2"/>
    <property type="match status" value="1"/>
</dbReference>
<dbReference type="SUPFAM" id="SSF54909">
    <property type="entry name" value="Dimeric alpha+beta barrel"/>
    <property type="match status" value="1"/>
</dbReference>
<dbReference type="GO" id="GO:0043200">
    <property type="term" value="P:response to amino acid"/>
    <property type="evidence" value="ECO:0007669"/>
    <property type="project" value="TreeGrafter"/>
</dbReference>
<sequence length="148" mass="16748">MMERAVKVLDERDRKILEMISRDGRVSFRRIADELKISDVAVRKRIRRLERMGIIEGFTARINPASLGYSIISLTGIDVAPGDIVRVAKEIAEKEYARSVYITAGDHSIMAEIWARDEEEFGRILKEIEGMGGITKICPAIVTQRIKS</sequence>
<dbReference type="GO" id="GO:0005829">
    <property type="term" value="C:cytosol"/>
    <property type="evidence" value="ECO:0007669"/>
    <property type="project" value="TreeGrafter"/>
</dbReference>
<name>A0A3R9WY98_9CREN</name>
<dbReference type="PRINTS" id="PR00033">
    <property type="entry name" value="HTHASNC"/>
</dbReference>
<proteinExistence type="predicted"/>
<evidence type="ECO:0000256" key="2">
    <source>
        <dbReference type="ARBA" id="ARBA00023125"/>
    </source>
</evidence>
<evidence type="ECO:0000256" key="4">
    <source>
        <dbReference type="ARBA" id="ARBA00029440"/>
    </source>
</evidence>
<dbReference type="Pfam" id="PF13412">
    <property type="entry name" value="HTH_24"/>
    <property type="match status" value="1"/>
</dbReference>
<evidence type="ECO:0000259" key="6">
    <source>
        <dbReference type="PROSITE" id="PS51000"/>
    </source>
</evidence>
<comment type="caution">
    <text evidence="7">The sequence shown here is derived from an EMBL/GenBank/DDBJ whole genome shotgun (WGS) entry which is preliminary data.</text>
</comment>
<dbReference type="SUPFAM" id="SSF46785">
    <property type="entry name" value="Winged helix' DNA-binding domain"/>
    <property type="match status" value="1"/>
</dbReference>
<dbReference type="InterPro" id="IPR019887">
    <property type="entry name" value="Tscrpt_reg_AsnC/Lrp_C"/>
</dbReference>
<dbReference type="PANTHER" id="PTHR30154:SF34">
    <property type="entry name" value="TRANSCRIPTIONAL REGULATOR AZLB"/>
    <property type="match status" value="1"/>
</dbReference>
<dbReference type="Gene3D" id="3.30.70.920">
    <property type="match status" value="1"/>
</dbReference>
<dbReference type="GO" id="GO:0003700">
    <property type="term" value="F:DNA-binding transcription factor activity"/>
    <property type="evidence" value="ECO:0007669"/>
    <property type="project" value="InterPro"/>
</dbReference>
<dbReference type="InterPro" id="IPR000485">
    <property type="entry name" value="AsnC-type_HTH_dom"/>
</dbReference>
<evidence type="ECO:0000256" key="3">
    <source>
        <dbReference type="ARBA" id="ARBA00023163"/>
    </source>
</evidence>
<dbReference type="AlphaFoldDB" id="A0A3R9WY98"/>
<evidence type="ECO:0000313" key="8">
    <source>
        <dbReference type="Proteomes" id="UP000278149"/>
    </source>
</evidence>
<gene>
    <name evidence="7" type="ORF">D9Q81_05345</name>
</gene>
<dbReference type="CDD" id="cd00090">
    <property type="entry name" value="HTH_ARSR"/>
    <property type="match status" value="1"/>
</dbReference>
<dbReference type="InterPro" id="IPR011991">
    <property type="entry name" value="ArsR-like_HTH"/>
</dbReference>
<feature type="domain" description="HTH deoR-type" evidence="6">
    <location>
        <begin position="9"/>
        <end position="68"/>
    </location>
</feature>
<dbReference type="GO" id="GO:0043565">
    <property type="term" value="F:sequence-specific DNA binding"/>
    <property type="evidence" value="ECO:0007669"/>
    <property type="project" value="InterPro"/>
</dbReference>
<evidence type="ECO:0000256" key="1">
    <source>
        <dbReference type="ARBA" id="ARBA00023015"/>
    </source>
</evidence>
<dbReference type="InterPro" id="IPR019888">
    <property type="entry name" value="Tscrpt_reg_AsnC-like"/>
</dbReference>
<evidence type="ECO:0000313" key="7">
    <source>
        <dbReference type="EMBL" id="RSN68744.1"/>
    </source>
</evidence>
<dbReference type="Gene3D" id="1.10.10.10">
    <property type="entry name" value="Winged helix-like DNA-binding domain superfamily/Winged helix DNA-binding domain"/>
    <property type="match status" value="1"/>
</dbReference>
<dbReference type="InterPro" id="IPR011008">
    <property type="entry name" value="Dimeric_a/b-barrel"/>
</dbReference>
<dbReference type="InterPro" id="IPR036390">
    <property type="entry name" value="WH_DNA-bd_sf"/>
</dbReference>
<dbReference type="InterPro" id="IPR036388">
    <property type="entry name" value="WH-like_DNA-bd_sf"/>
</dbReference>
<organism evidence="7 8">
    <name type="scientific">Candidatus Korarchaeum cryptofilum</name>
    <dbReference type="NCBI Taxonomy" id="498846"/>
    <lineage>
        <taxon>Archaea</taxon>
        <taxon>Thermoproteota</taxon>
        <taxon>Candidatus Korarchaeia</taxon>
        <taxon>Candidatus Korarchaeales</taxon>
        <taxon>Candidatus Korarchaeaceae</taxon>
        <taxon>Candidatus Korarchaeum</taxon>
    </lineage>
</organism>
<reference evidence="7 8" key="1">
    <citation type="submission" date="2018-10" db="EMBL/GenBank/DDBJ databases">
        <title>Co-occurring genomic capacity for anaerobic methane metabolism and dissimilatory sulfite reduction discovered in the Korarchaeota.</title>
        <authorList>
            <person name="Mckay L.J."/>
            <person name="Dlakic M."/>
            <person name="Fields M.W."/>
            <person name="Delmont T.O."/>
            <person name="Eren A.M."/>
            <person name="Jay Z.J."/>
            <person name="Klingelsmith K.B."/>
            <person name="Rusch D.B."/>
            <person name="Inskeep W.P."/>
        </authorList>
    </citation>
    <scope>NUCLEOTIDE SEQUENCE [LARGE SCALE GENOMIC DNA]</scope>
    <source>
        <strain evidence="7 8">WS</strain>
    </source>
</reference>